<feature type="transmembrane region" description="Helical" evidence="7">
    <location>
        <begin position="309"/>
        <end position="331"/>
    </location>
</feature>
<dbReference type="OrthoDB" id="420519at2759"/>
<evidence type="ECO:0000256" key="3">
    <source>
        <dbReference type="ARBA" id="ARBA00022692"/>
    </source>
</evidence>
<feature type="transmembrane region" description="Helical" evidence="7">
    <location>
        <begin position="33"/>
        <end position="54"/>
    </location>
</feature>
<feature type="transmembrane region" description="Helical" evidence="7">
    <location>
        <begin position="224"/>
        <end position="245"/>
    </location>
</feature>
<feature type="transmembrane region" description="Helical" evidence="7">
    <location>
        <begin position="251"/>
        <end position="272"/>
    </location>
</feature>
<feature type="transmembrane region" description="Helical" evidence="7">
    <location>
        <begin position="453"/>
        <end position="477"/>
    </location>
</feature>
<evidence type="ECO:0000256" key="6">
    <source>
        <dbReference type="ARBA" id="ARBA00023180"/>
    </source>
</evidence>
<dbReference type="EMBL" id="OV651822">
    <property type="protein sequence ID" value="CAH1100838.1"/>
    <property type="molecule type" value="Genomic_DNA"/>
</dbReference>
<comment type="function">
    <text evidence="7">Choline transporter.</text>
</comment>
<feature type="transmembrane region" description="Helical" evidence="7">
    <location>
        <begin position="497"/>
        <end position="521"/>
    </location>
</feature>
<dbReference type="GO" id="GO:0022857">
    <property type="term" value="F:transmembrane transporter activity"/>
    <property type="evidence" value="ECO:0007669"/>
    <property type="project" value="UniProtKB-UniRule"/>
</dbReference>
<evidence type="ECO:0000256" key="2">
    <source>
        <dbReference type="ARBA" id="ARBA00007168"/>
    </source>
</evidence>
<evidence type="ECO:0000256" key="4">
    <source>
        <dbReference type="ARBA" id="ARBA00022989"/>
    </source>
</evidence>
<evidence type="ECO:0000256" key="5">
    <source>
        <dbReference type="ARBA" id="ARBA00023136"/>
    </source>
</evidence>
<keyword evidence="4 7" id="KW-1133">Transmembrane helix</keyword>
<feature type="transmembrane region" description="Helical" evidence="7">
    <location>
        <begin position="637"/>
        <end position="660"/>
    </location>
</feature>
<dbReference type="AlphaFoldDB" id="A0A9P0CHM9"/>
<gene>
    <name evidence="8" type="ORF">PSYICH_LOCUS1486</name>
</gene>
<feature type="transmembrane region" description="Helical" evidence="7">
    <location>
        <begin position="360"/>
        <end position="381"/>
    </location>
</feature>
<accession>A0A9P0CHM9</accession>
<evidence type="ECO:0000313" key="8">
    <source>
        <dbReference type="EMBL" id="CAH1100838.1"/>
    </source>
</evidence>
<dbReference type="Pfam" id="PF04515">
    <property type="entry name" value="Choline_transpo"/>
    <property type="match status" value="1"/>
</dbReference>
<keyword evidence="6" id="KW-0325">Glycoprotein</keyword>
<feature type="transmembrane region" description="Helical" evidence="7">
    <location>
        <begin position="599"/>
        <end position="625"/>
    </location>
</feature>
<organism evidence="8 9">
    <name type="scientific">Psylliodes chrysocephalus</name>
    <dbReference type="NCBI Taxonomy" id="3402493"/>
    <lineage>
        <taxon>Eukaryota</taxon>
        <taxon>Metazoa</taxon>
        <taxon>Ecdysozoa</taxon>
        <taxon>Arthropoda</taxon>
        <taxon>Hexapoda</taxon>
        <taxon>Insecta</taxon>
        <taxon>Pterygota</taxon>
        <taxon>Neoptera</taxon>
        <taxon>Endopterygota</taxon>
        <taxon>Coleoptera</taxon>
        <taxon>Polyphaga</taxon>
        <taxon>Cucujiformia</taxon>
        <taxon>Chrysomeloidea</taxon>
        <taxon>Chrysomelidae</taxon>
        <taxon>Galerucinae</taxon>
        <taxon>Alticini</taxon>
        <taxon>Psylliodes</taxon>
    </lineage>
</organism>
<reference evidence="8" key="1">
    <citation type="submission" date="2022-01" db="EMBL/GenBank/DDBJ databases">
        <authorList>
            <person name="King R."/>
        </authorList>
    </citation>
    <scope>NUCLEOTIDE SEQUENCE</scope>
</reference>
<comment type="similarity">
    <text evidence="2 7">Belongs to the CTL (choline transporter-like) family.</text>
</comment>
<keyword evidence="5 7" id="KW-0472">Membrane</keyword>
<dbReference type="Proteomes" id="UP001153636">
    <property type="component" value="Chromosome 10"/>
</dbReference>
<comment type="subcellular location">
    <subcellularLocation>
        <location evidence="7">Cell membrane</location>
        <topology evidence="7">Multi-pass membrane protein</topology>
    </subcellularLocation>
    <subcellularLocation>
        <location evidence="1">Membrane</location>
        <topology evidence="1">Multi-pass membrane protein</topology>
    </subcellularLocation>
</comment>
<sequence>MAKAVVDDKEHGEPIPYDPDFNGPLRKRSCTDVLCLAVFICFIAAWAGIGLYAIQNGDPSLLLVPRDSAGRRCGRDVLHKPYLFFHDLTRCLSPTTPFTGCPTPQVCVSACPTEAYVDTATSQRPNQFLDYCVNSNSDLICPNWILPSTAFLYRCLYNVADRRKLRNLKISRIDGDEISLAKQFLDPVRLLLNLGVEGSITVFTKDENVLQTGQNIVEDVIRSWWKIIIGVLLALVICLIYIVILRWLAALMVWISIFGVLVGLGAGLYFSVVKYIETRDAYTKVLNDQTRYEDEREYESSHFKTKRDLWLAGLIIISVVLGIILLVLIFLRKRIYLAIALIKEGSKAVSSVTASLCFPIVPWILQICVIGYAIIVGVYLASTGKPLYKTRHVDENCTKEITIPDDVKCDPDLWITLMKNSSIAAACVNASCRFIGTNDVLYPYLQAYNIFGFLWLAFFVTALGQMVLAGIFAQWYWTFNKTQIPFFAVTSAFFRTLRYHIGTLAFGSLIIAICRIIRIILEYLDHKLKQYDNEFTRAIMCLLKCFFYCLEKFLRFLNKNAYIMCAIHGKNFCISAKNAFMLLLRNIVRVWVLDKVTDFLFFLSKLMLTLGVGAVSYVFFVSGLLPTSIIDNSGLNYGIVPVVIIMICTYLISTLFFSVYTMAVDTLFLCFLEDCERNDGSPEKPYYMSKNLMNIFGKKNKID</sequence>
<keyword evidence="3 7" id="KW-0812">Transmembrane</keyword>
<keyword evidence="9" id="KW-1185">Reference proteome</keyword>
<feature type="transmembrane region" description="Helical" evidence="7">
    <location>
        <begin position="144"/>
        <end position="160"/>
    </location>
</feature>
<dbReference type="PANTHER" id="PTHR12385:SF14">
    <property type="entry name" value="CHOLINE TRANSPORTER-LIKE 2"/>
    <property type="match status" value="1"/>
</dbReference>
<dbReference type="GO" id="GO:0005886">
    <property type="term" value="C:plasma membrane"/>
    <property type="evidence" value="ECO:0007669"/>
    <property type="project" value="UniProtKB-SubCell"/>
</dbReference>
<name>A0A9P0CHM9_9CUCU</name>
<protein>
    <recommendedName>
        <fullName evidence="7">Choline transporter-like protein</fullName>
    </recommendedName>
</protein>
<evidence type="ECO:0000256" key="1">
    <source>
        <dbReference type="ARBA" id="ARBA00004141"/>
    </source>
</evidence>
<proteinExistence type="inferred from homology"/>
<evidence type="ECO:0000313" key="9">
    <source>
        <dbReference type="Proteomes" id="UP001153636"/>
    </source>
</evidence>
<dbReference type="InterPro" id="IPR007603">
    <property type="entry name" value="Choline_transptr-like"/>
</dbReference>
<dbReference type="PANTHER" id="PTHR12385">
    <property type="entry name" value="CHOLINE TRANSPORTER-LIKE (SLC FAMILY 44)"/>
    <property type="match status" value="1"/>
</dbReference>
<evidence type="ECO:0000256" key="7">
    <source>
        <dbReference type="RuleBase" id="RU368066"/>
    </source>
</evidence>